<comment type="subcellular location">
    <subcellularLocation>
        <location evidence="4">Cell membrane</location>
        <topology evidence="4">Multi-pass membrane protein</topology>
    </subcellularLocation>
    <subcellularLocation>
        <location evidence="4">Early endosome</location>
    </subcellularLocation>
</comment>
<comment type="similarity">
    <text evidence="4">Belongs to the NIPA (TC 2.A.7) family.</text>
</comment>
<name>A0A9W7JF10_HIBTR</name>
<evidence type="ECO:0000256" key="4">
    <source>
        <dbReference type="RuleBase" id="RU363078"/>
    </source>
</evidence>
<gene>
    <name evidence="5" type="ORF">HRI_004886100</name>
</gene>
<organism evidence="5 6">
    <name type="scientific">Hibiscus trionum</name>
    <name type="common">Flower of an hour</name>
    <dbReference type="NCBI Taxonomy" id="183268"/>
    <lineage>
        <taxon>Eukaryota</taxon>
        <taxon>Viridiplantae</taxon>
        <taxon>Streptophyta</taxon>
        <taxon>Embryophyta</taxon>
        <taxon>Tracheophyta</taxon>
        <taxon>Spermatophyta</taxon>
        <taxon>Magnoliopsida</taxon>
        <taxon>eudicotyledons</taxon>
        <taxon>Gunneridae</taxon>
        <taxon>Pentapetalae</taxon>
        <taxon>rosids</taxon>
        <taxon>malvids</taxon>
        <taxon>Malvales</taxon>
        <taxon>Malvaceae</taxon>
        <taxon>Malvoideae</taxon>
        <taxon>Hibiscus</taxon>
    </lineage>
</organism>
<dbReference type="GO" id="GO:0005886">
    <property type="term" value="C:plasma membrane"/>
    <property type="evidence" value="ECO:0007669"/>
    <property type="project" value="UniProtKB-SubCell"/>
</dbReference>
<dbReference type="Proteomes" id="UP001165190">
    <property type="component" value="Unassembled WGS sequence"/>
</dbReference>
<accession>A0A9W7JF10</accession>
<dbReference type="AlphaFoldDB" id="A0A9W7JF10"/>
<evidence type="ECO:0000256" key="2">
    <source>
        <dbReference type="ARBA" id="ARBA00022989"/>
    </source>
</evidence>
<dbReference type="InterPro" id="IPR008521">
    <property type="entry name" value="Mg_trans_NIPA"/>
</dbReference>
<keyword evidence="6" id="KW-1185">Reference proteome</keyword>
<dbReference type="PANTHER" id="PTHR12570:SF11">
    <property type="entry name" value="MAGNESIUM TRANSPORTER NIPA6-RELATED"/>
    <property type="match status" value="1"/>
</dbReference>
<evidence type="ECO:0000313" key="6">
    <source>
        <dbReference type="Proteomes" id="UP001165190"/>
    </source>
</evidence>
<dbReference type="GO" id="GO:0005769">
    <property type="term" value="C:early endosome"/>
    <property type="evidence" value="ECO:0007669"/>
    <property type="project" value="UniProtKB-SubCell"/>
</dbReference>
<sequence length="74" mass="7971">MGIVGCVSCIIGSVVIVIHAPQEETPSSVQHIWTLATQPAFLVYVVASLSTVLALVLHLEPTLIGKRYILNLVF</sequence>
<keyword evidence="1 4" id="KW-0812">Transmembrane</keyword>
<comment type="caution">
    <text evidence="5">The sequence shown here is derived from an EMBL/GenBank/DDBJ whole genome shotgun (WGS) entry which is preliminary data.</text>
</comment>
<keyword evidence="3 4" id="KW-0472">Membrane</keyword>
<keyword evidence="4" id="KW-1003">Cell membrane</keyword>
<comment type="subunit">
    <text evidence="4">Homodimer.</text>
</comment>
<protein>
    <recommendedName>
        <fullName evidence="4">Probable magnesium transporter</fullName>
    </recommendedName>
</protein>
<evidence type="ECO:0000313" key="5">
    <source>
        <dbReference type="EMBL" id="GMJ12169.1"/>
    </source>
</evidence>
<proteinExistence type="inferred from homology"/>
<dbReference type="Pfam" id="PF05653">
    <property type="entry name" value="Mg_trans_NIPA"/>
    <property type="match status" value="1"/>
</dbReference>
<comment type="function">
    <text evidence="4">Acts as a Mg(2+) transporter. Can also transport other divalent cations such as Fe(2+), Sr(2+), Ba(2+), Mn(2+) and Co(2+) but to a much less extent than Mg(2+).</text>
</comment>
<evidence type="ECO:0000256" key="1">
    <source>
        <dbReference type="ARBA" id="ARBA00022692"/>
    </source>
</evidence>
<dbReference type="GO" id="GO:0015095">
    <property type="term" value="F:magnesium ion transmembrane transporter activity"/>
    <property type="evidence" value="ECO:0007669"/>
    <property type="project" value="UniProtKB-UniRule"/>
</dbReference>
<dbReference type="PANTHER" id="PTHR12570">
    <property type="match status" value="1"/>
</dbReference>
<keyword evidence="2 4" id="KW-1133">Transmembrane helix</keyword>
<keyword evidence="4" id="KW-0406">Ion transport</keyword>
<reference evidence="5" key="1">
    <citation type="submission" date="2023-05" db="EMBL/GenBank/DDBJ databases">
        <title>Genome and transcriptome analyses reveal genes involved in the formation of fine ridges on petal epidermal cells in Hibiscus trionum.</title>
        <authorList>
            <person name="Koshimizu S."/>
            <person name="Masuda S."/>
            <person name="Ishii T."/>
            <person name="Shirasu K."/>
            <person name="Hoshino A."/>
            <person name="Arita M."/>
        </authorList>
    </citation>
    <scope>NUCLEOTIDE SEQUENCE</scope>
    <source>
        <strain evidence="5">Hamamatsu line</strain>
    </source>
</reference>
<dbReference type="EMBL" id="BSYR01000061">
    <property type="protein sequence ID" value="GMJ12169.1"/>
    <property type="molecule type" value="Genomic_DNA"/>
</dbReference>
<keyword evidence="4" id="KW-0460">Magnesium</keyword>
<feature type="transmembrane region" description="Helical" evidence="4">
    <location>
        <begin position="41"/>
        <end position="59"/>
    </location>
</feature>
<keyword evidence="4" id="KW-0813">Transport</keyword>
<evidence type="ECO:0000256" key="3">
    <source>
        <dbReference type="ARBA" id="ARBA00023136"/>
    </source>
</evidence>
<comment type="caution">
    <text evidence="4">Lacks conserved residue(s) required for the propagation of feature annotation.</text>
</comment>
<keyword evidence="4" id="KW-0967">Endosome</keyword>